<dbReference type="EMBL" id="BARV01045145">
    <property type="protein sequence ID" value="GAI66260.1"/>
    <property type="molecule type" value="Genomic_DNA"/>
</dbReference>
<dbReference type="AlphaFoldDB" id="X1RST5"/>
<feature type="non-terminal residue" evidence="1">
    <location>
        <position position="1"/>
    </location>
</feature>
<protein>
    <submittedName>
        <fullName evidence="1">Uncharacterized protein</fullName>
    </submittedName>
</protein>
<proteinExistence type="predicted"/>
<organism evidence="1">
    <name type="scientific">marine sediment metagenome</name>
    <dbReference type="NCBI Taxonomy" id="412755"/>
    <lineage>
        <taxon>unclassified sequences</taxon>
        <taxon>metagenomes</taxon>
        <taxon>ecological metagenomes</taxon>
    </lineage>
</organism>
<sequence>VTIEPVLDFDLEIFVNWINKLKTQGSLEYIWFGFDSKNEYYGGAWDLLLAFRVDVGRVVVAFVA</sequence>
<comment type="caution">
    <text evidence="1">The sequence shown here is derived from an EMBL/GenBank/DDBJ whole genome shotgun (WGS) entry which is preliminary data.</text>
</comment>
<feature type="non-terminal residue" evidence="1">
    <location>
        <position position="64"/>
    </location>
</feature>
<gene>
    <name evidence="1" type="ORF">S06H3_66339</name>
</gene>
<name>X1RST5_9ZZZZ</name>
<accession>X1RST5</accession>
<evidence type="ECO:0000313" key="1">
    <source>
        <dbReference type="EMBL" id="GAI66260.1"/>
    </source>
</evidence>
<reference evidence="1" key="1">
    <citation type="journal article" date="2014" name="Front. Microbiol.">
        <title>High frequency of phylogenetically diverse reductive dehalogenase-homologous genes in deep subseafloor sedimentary metagenomes.</title>
        <authorList>
            <person name="Kawai M."/>
            <person name="Futagami T."/>
            <person name="Toyoda A."/>
            <person name="Takaki Y."/>
            <person name="Nishi S."/>
            <person name="Hori S."/>
            <person name="Arai W."/>
            <person name="Tsubouchi T."/>
            <person name="Morono Y."/>
            <person name="Uchiyama I."/>
            <person name="Ito T."/>
            <person name="Fujiyama A."/>
            <person name="Inagaki F."/>
            <person name="Takami H."/>
        </authorList>
    </citation>
    <scope>NUCLEOTIDE SEQUENCE</scope>
    <source>
        <strain evidence="1">Expedition CK06-06</strain>
    </source>
</reference>